<dbReference type="Pfam" id="PF04940">
    <property type="entry name" value="BLUF"/>
    <property type="match status" value="1"/>
</dbReference>
<dbReference type="PROSITE" id="PS50925">
    <property type="entry name" value="BLUF"/>
    <property type="match status" value="1"/>
</dbReference>
<evidence type="ECO:0000259" key="1">
    <source>
        <dbReference type="PROSITE" id="PS50925"/>
    </source>
</evidence>
<dbReference type="SMART" id="SM01034">
    <property type="entry name" value="BLUF"/>
    <property type="match status" value="1"/>
</dbReference>
<dbReference type="InterPro" id="IPR007024">
    <property type="entry name" value="BLUF_domain"/>
</dbReference>
<dbReference type="Proteomes" id="UP000000466">
    <property type="component" value="Chromosome"/>
</dbReference>
<dbReference type="AlphaFoldDB" id="K4KWP8"/>
<dbReference type="STRING" id="1117647.M5M_05805"/>
<sequence length="176" mass="19923">MQLSIMTQIYTRLTYASTATFLTNSRGGIEADVARILLQSRKNNSHAGVGGVLHYGNGYFFQCLEGPRDQVNALYRKISKDSRHKNVQVLSMVTINKRLFDRWSMKYLPLEENLTASLKKIGQDAFNPYLLSDSMIDDLLKACVIGQDPTAKMTTEAPKKKDSSVAGWWRRIWQAS</sequence>
<feature type="domain" description="BLUF" evidence="1">
    <location>
        <begin position="10"/>
        <end position="106"/>
    </location>
</feature>
<dbReference type="GO" id="GO:0071949">
    <property type="term" value="F:FAD binding"/>
    <property type="evidence" value="ECO:0007669"/>
    <property type="project" value="InterPro"/>
</dbReference>
<dbReference type="HOGENOM" id="CLU_097099_1_0_6"/>
<evidence type="ECO:0000313" key="2">
    <source>
        <dbReference type="EMBL" id="AFU98362.1"/>
    </source>
</evidence>
<dbReference type="GO" id="GO:0009882">
    <property type="term" value="F:blue light photoreceptor activity"/>
    <property type="evidence" value="ECO:0007669"/>
    <property type="project" value="InterPro"/>
</dbReference>
<dbReference type="Gene3D" id="3.30.70.100">
    <property type="match status" value="1"/>
</dbReference>
<protein>
    <submittedName>
        <fullName evidence="2">BLUF domain-containing protein</fullName>
    </submittedName>
</protein>
<reference evidence="2 3" key="1">
    <citation type="journal article" date="2013" name="Genome Announc.">
        <title>Complete genome sequence of Simiduia agarivorans SA1(T), a marine bacterium able to degrade a variety of polysaccharides.</title>
        <authorList>
            <person name="Lin S.Y."/>
            <person name="Shieh W.Y."/>
            <person name="Chen J.S."/>
            <person name="Tang S.L."/>
        </authorList>
    </citation>
    <scope>NUCLEOTIDE SEQUENCE [LARGE SCALE GENOMIC DNA]</scope>
    <source>
        <strain evidence="3">DSM 21679 / JCM 13881 / BCRC 17597 / SA1</strain>
    </source>
</reference>
<dbReference type="SUPFAM" id="SSF54975">
    <property type="entry name" value="Acylphosphatase/BLUF domain-like"/>
    <property type="match status" value="1"/>
</dbReference>
<dbReference type="EMBL" id="CP003746">
    <property type="protein sequence ID" value="AFU98362.1"/>
    <property type="molecule type" value="Genomic_DNA"/>
</dbReference>
<evidence type="ECO:0000313" key="3">
    <source>
        <dbReference type="Proteomes" id="UP000000466"/>
    </source>
</evidence>
<dbReference type="InterPro" id="IPR036046">
    <property type="entry name" value="Acylphosphatase-like_dom_sf"/>
</dbReference>
<proteinExistence type="predicted"/>
<dbReference type="eggNOG" id="COG3804">
    <property type="taxonomic scope" value="Bacteria"/>
</dbReference>
<dbReference type="KEGG" id="saga:M5M_05805"/>
<accession>K4KWP8</accession>
<keyword evidence="3" id="KW-1185">Reference proteome</keyword>
<organism evidence="2 3">
    <name type="scientific">Simiduia agarivorans (strain DSM 21679 / JCM 13881 / BCRC 17597 / SA1)</name>
    <dbReference type="NCBI Taxonomy" id="1117647"/>
    <lineage>
        <taxon>Bacteria</taxon>
        <taxon>Pseudomonadati</taxon>
        <taxon>Pseudomonadota</taxon>
        <taxon>Gammaproteobacteria</taxon>
        <taxon>Cellvibrionales</taxon>
        <taxon>Cellvibrionaceae</taxon>
        <taxon>Simiduia</taxon>
    </lineage>
</organism>
<name>K4KWP8_SIMAS</name>
<gene>
    <name evidence="2" type="ordered locus">M5M_05805</name>
</gene>